<keyword evidence="2" id="KW-1185">Reference proteome</keyword>
<evidence type="ECO:0000313" key="1">
    <source>
        <dbReference type="EMBL" id="KAE9388838.1"/>
    </source>
</evidence>
<dbReference type="EMBL" id="ML769724">
    <property type="protein sequence ID" value="KAE9388838.1"/>
    <property type="molecule type" value="Genomic_DNA"/>
</dbReference>
<name>A0A6A4GT26_9AGAR</name>
<organism evidence="1 2">
    <name type="scientific">Gymnopus androsaceus JB14</name>
    <dbReference type="NCBI Taxonomy" id="1447944"/>
    <lineage>
        <taxon>Eukaryota</taxon>
        <taxon>Fungi</taxon>
        <taxon>Dikarya</taxon>
        <taxon>Basidiomycota</taxon>
        <taxon>Agaricomycotina</taxon>
        <taxon>Agaricomycetes</taxon>
        <taxon>Agaricomycetidae</taxon>
        <taxon>Agaricales</taxon>
        <taxon>Marasmiineae</taxon>
        <taxon>Omphalotaceae</taxon>
        <taxon>Gymnopus</taxon>
    </lineage>
</organism>
<sequence>MSGFQSSLLKPKVQLEAIPPWERKQCPIPGYDLEAIEAMWAESSPTPTLIKLDEEDIPLDLEQRGIKYVAFASRKRLSFYIGPFYRTLQARSPAYIVYQTLRSGTSCTTYAYDWAAVRAAFARAVSQKRESSRKINTS</sequence>
<dbReference type="Proteomes" id="UP000799118">
    <property type="component" value="Unassembled WGS sequence"/>
</dbReference>
<dbReference type="AlphaFoldDB" id="A0A6A4GT26"/>
<reference evidence="1" key="1">
    <citation type="journal article" date="2019" name="Environ. Microbiol.">
        <title>Fungal ecological strategies reflected in gene transcription - a case study of two litter decomposers.</title>
        <authorList>
            <person name="Barbi F."/>
            <person name="Kohler A."/>
            <person name="Barry K."/>
            <person name="Baskaran P."/>
            <person name="Daum C."/>
            <person name="Fauchery L."/>
            <person name="Ihrmark K."/>
            <person name="Kuo A."/>
            <person name="LaButti K."/>
            <person name="Lipzen A."/>
            <person name="Morin E."/>
            <person name="Grigoriev I.V."/>
            <person name="Henrissat B."/>
            <person name="Lindahl B."/>
            <person name="Martin F."/>
        </authorList>
    </citation>
    <scope>NUCLEOTIDE SEQUENCE</scope>
    <source>
        <strain evidence="1">JB14</strain>
    </source>
</reference>
<evidence type="ECO:0000313" key="2">
    <source>
        <dbReference type="Proteomes" id="UP000799118"/>
    </source>
</evidence>
<accession>A0A6A4GT26</accession>
<protein>
    <submittedName>
        <fullName evidence="1">Uncharacterized protein</fullName>
    </submittedName>
</protein>
<proteinExistence type="predicted"/>
<gene>
    <name evidence="1" type="ORF">BT96DRAFT_947315</name>
</gene>